<dbReference type="RefSeq" id="WP_169433593.1">
    <property type="nucleotide sequence ID" value="NZ_CP051685.1"/>
</dbReference>
<dbReference type="KEGG" id="mfy:HH212_00430"/>
<dbReference type="InterPro" id="IPR022562">
    <property type="entry name" value="DUF3466"/>
</dbReference>
<accession>A0A7Z2VT34</accession>
<proteinExistence type="predicted"/>
<dbReference type="EMBL" id="CP051685">
    <property type="protein sequence ID" value="QJD98693.1"/>
    <property type="molecule type" value="Genomic_DNA"/>
</dbReference>
<gene>
    <name evidence="2" type="ORF">HH212_00430</name>
</gene>
<name>A0A7Z2VT34_9BURK</name>
<protein>
    <submittedName>
        <fullName evidence="2">DUF3466 family protein</fullName>
    </submittedName>
</protein>
<evidence type="ECO:0000313" key="3">
    <source>
        <dbReference type="Proteomes" id="UP000502415"/>
    </source>
</evidence>
<sequence length="384" mass="40444">MNRFSLLHYMQLLAAVSLAAPLLANADVRYTVTEVAGAGSNVSDLNNLGQVVGSLRSGDSYHAFVYTNGDLTDLGTFGGTDSHAYAINDHGQVAGSAFDTPTNGPWRGFTGFVYSGGSMSAIRETGNSFAYGINNNGTVVGAMTVGKPGDVTHDHAYTYTNGVFTDLGTLPIGDFSYAYAINNTGDVVGAAGNVFNGAPNFPHDPFLYRDGTMTSLGNLGGPWSTARSINDHGQIVGYLGTDSNVNPDDIYPSTAFLYENGVMRNLGGPSPLWSSAAYDINNLGQIVGSAGLGDFLSHGFLYENGAMVDLNVLIDPESGWVIQDAAAINDLQQIAATACRGDVCQAVRLDLVPAVPEPAAYALLLGGLLLGWRRGGARRYWKTR</sequence>
<dbReference type="Proteomes" id="UP000502415">
    <property type="component" value="Chromosome"/>
</dbReference>
<organism evidence="2 3">
    <name type="scientific">Massilia forsythiae</name>
    <dbReference type="NCBI Taxonomy" id="2728020"/>
    <lineage>
        <taxon>Bacteria</taxon>
        <taxon>Pseudomonadati</taxon>
        <taxon>Pseudomonadota</taxon>
        <taxon>Betaproteobacteria</taxon>
        <taxon>Burkholderiales</taxon>
        <taxon>Oxalobacteraceae</taxon>
        <taxon>Telluria group</taxon>
        <taxon>Massilia</taxon>
    </lineage>
</organism>
<dbReference type="Pfam" id="PF11949">
    <property type="entry name" value="DUF3466"/>
    <property type="match status" value="1"/>
</dbReference>
<keyword evidence="1" id="KW-0732">Signal</keyword>
<dbReference type="NCBIfam" id="TIGR02913">
    <property type="entry name" value="HAF_rpt"/>
    <property type="match status" value="4"/>
</dbReference>
<reference evidence="2 3" key="1">
    <citation type="submission" date="2020-04" db="EMBL/GenBank/DDBJ databases">
        <title>Genome sequencing of novel species.</title>
        <authorList>
            <person name="Heo J."/>
            <person name="Kim S.-J."/>
            <person name="Kim J.-S."/>
            <person name="Hong S.-B."/>
            <person name="Kwon S.-W."/>
        </authorList>
    </citation>
    <scope>NUCLEOTIDE SEQUENCE [LARGE SCALE GENOMIC DNA]</scope>
    <source>
        <strain evidence="2 3">GN2-R2</strain>
    </source>
</reference>
<feature type="chain" id="PRO_5031291359" evidence="1">
    <location>
        <begin position="27"/>
        <end position="384"/>
    </location>
</feature>
<evidence type="ECO:0000313" key="2">
    <source>
        <dbReference type="EMBL" id="QJD98693.1"/>
    </source>
</evidence>
<evidence type="ECO:0000256" key="1">
    <source>
        <dbReference type="SAM" id="SignalP"/>
    </source>
</evidence>
<keyword evidence="3" id="KW-1185">Reference proteome</keyword>
<dbReference type="AlphaFoldDB" id="A0A7Z2VT34"/>
<feature type="signal peptide" evidence="1">
    <location>
        <begin position="1"/>
        <end position="26"/>
    </location>
</feature>
<dbReference type="InterPro" id="IPR014262">
    <property type="entry name" value="HAF_rpt"/>
</dbReference>